<name>A0ABS9BKH4_9BACT</name>
<protein>
    <submittedName>
        <fullName evidence="6">Polysaccharide deacetylase family protein</fullName>
    </submittedName>
</protein>
<comment type="caution">
    <text evidence="6">The sequence shown here is derived from an EMBL/GenBank/DDBJ whole genome shotgun (WGS) entry which is preliminary data.</text>
</comment>
<dbReference type="PANTHER" id="PTHR31609:SF1">
    <property type="entry name" value="CARBOHYDRATE DEACETYLASE"/>
    <property type="match status" value="1"/>
</dbReference>
<dbReference type="Gene3D" id="3.20.20.370">
    <property type="entry name" value="Glycoside hydrolase/deacetylase"/>
    <property type="match status" value="1"/>
</dbReference>
<proteinExistence type="predicted"/>
<keyword evidence="3" id="KW-0378">Hydrolase</keyword>
<dbReference type="RefSeq" id="WP_234866299.1">
    <property type="nucleotide sequence ID" value="NZ_JAKEVY010000003.1"/>
</dbReference>
<evidence type="ECO:0000256" key="4">
    <source>
        <dbReference type="ARBA" id="ARBA00022842"/>
    </source>
</evidence>
<evidence type="ECO:0000256" key="5">
    <source>
        <dbReference type="ARBA" id="ARBA00023277"/>
    </source>
</evidence>
<evidence type="ECO:0000256" key="2">
    <source>
        <dbReference type="ARBA" id="ARBA00022723"/>
    </source>
</evidence>
<dbReference type="InterPro" id="IPR011330">
    <property type="entry name" value="Glyco_hydro/deAcase_b/a-brl"/>
</dbReference>
<dbReference type="SUPFAM" id="SSF88713">
    <property type="entry name" value="Glycoside hydrolase/deacetylase"/>
    <property type="match status" value="1"/>
</dbReference>
<evidence type="ECO:0000256" key="1">
    <source>
        <dbReference type="ARBA" id="ARBA00001946"/>
    </source>
</evidence>
<reference evidence="6 7" key="1">
    <citation type="submission" date="2022-01" db="EMBL/GenBank/DDBJ databases">
        <title>Flavihumibacter sp. nov., isolated from sediment of a river.</title>
        <authorList>
            <person name="Liu H."/>
        </authorList>
    </citation>
    <scope>NUCLEOTIDE SEQUENCE [LARGE SCALE GENOMIC DNA]</scope>
    <source>
        <strain evidence="6 7">RY-1</strain>
    </source>
</reference>
<keyword evidence="2" id="KW-0479">Metal-binding</keyword>
<dbReference type="Pfam" id="PF04794">
    <property type="entry name" value="YdjC"/>
    <property type="match status" value="1"/>
</dbReference>
<comment type="cofactor">
    <cofactor evidence="1">
        <name>Mg(2+)</name>
        <dbReference type="ChEBI" id="CHEBI:18420"/>
    </cofactor>
</comment>
<organism evidence="6 7">
    <name type="scientific">Flavihumibacter fluminis</name>
    <dbReference type="NCBI Taxonomy" id="2909236"/>
    <lineage>
        <taxon>Bacteria</taxon>
        <taxon>Pseudomonadati</taxon>
        <taxon>Bacteroidota</taxon>
        <taxon>Chitinophagia</taxon>
        <taxon>Chitinophagales</taxon>
        <taxon>Chitinophagaceae</taxon>
        <taxon>Flavihumibacter</taxon>
    </lineage>
</organism>
<dbReference type="CDD" id="cd10802">
    <property type="entry name" value="YdjC_TTHB029_like"/>
    <property type="match status" value="1"/>
</dbReference>
<dbReference type="Proteomes" id="UP001200145">
    <property type="component" value="Unassembled WGS sequence"/>
</dbReference>
<dbReference type="PANTHER" id="PTHR31609">
    <property type="entry name" value="YDJC DEACETYLASE FAMILY MEMBER"/>
    <property type="match status" value="1"/>
</dbReference>
<keyword evidence="7" id="KW-1185">Reference proteome</keyword>
<accession>A0ABS9BKH4</accession>
<keyword evidence="4" id="KW-0460">Magnesium</keyword>
<keyword evidence="5" id="KW-0119">Carbohydrate metabolism</keyword>
<evidence type="ECO:0000313" key="7">
    <source>
        <dbReference type="Proteomes" id="UP001200145"/>
    </source>
</evidence>
<dbReference type="InterPro" id="IPR006879">
    <property type="entry name" value="YdjC-like"/>
</dbReference>
<sequence>MRSFGWIVLLALGLTAQGQSTQPTFAERLGFPKGSKVVILHVDDAGMSYDANLGAMRALTEGVASSVSVMMPCPWVPQFMNWLKENPKIDAGLHLTLTSEWKQYKWGPLSGYPSVPGLVDTTSGAMYASVPEVVQHAKPEEVGMEISAQIRRARQMGWEPTHLDSHMGTLFAHPGFTMQYVQAGIRERIPVMVPGGHNTNLIEDDPSLAQRKAETDQLGAMLWNAGLPVLDDLHNKSYGWKIPKEALKSDKTLAAYATRQYIQALEECKPGLTMMIMHCTQPTEVFEQISDSGPRRKADLLGMLSPEVKKYIRDNGIILTTWRELMERRKQLSK</sequence>
<dbReference type="EMBL" id="JAKEVY010000003">
    <property type="protein sequence ID" value="MCF1715344.1"/>
    <property type="molecule type" value="Genomic_DNA"/>
</dbReference>
<evidence type="ECO:0000313" key="6">
    <source>
        <dbReference type="EMBL" id="MCF1715344.1"/>
    </source>
</evidence>
<gene>
    <name evidence="6" type="ORF">L0U88_11960</name>
</gene>
<evidence type="ECO:0000256" key="3">
    <source>
        <dbReference type="ARBA" id="ARBA00022801"/>
    </source>
</evidence>